<evidence type="ECO:0000313" key="3">
    <source>
        <dbReference type="Proteomes" id="UP000193100"/>
    </source>
</evidence>
<protein>
    <submittedName>
        <fullName evidence="2">Uncharacterized protein</fullName>
    </submittedName>
</protein>
<dbReference type="STRING" id="1420917.AU15_00125"/>
<evidence type="ECO:0000313" key="2">
    <source>
        <dbReference type="EMBL" id="ARM83338.1"/>
    </source>
</evidence>
<dbReference type="AlphaFoldDB" id="A0A1W6K7D3"/>
<reference evidence="2 3" key="1">
    <citation type="submission" date="2017-04" db="EMBL/GenBank/DDBJ databases">
        <title>Genome Sequence of Marinobacter salarius strain SMR5 Isolated from a culture of the Diatom Skeletonema marinoi.</title>
        <authorList>
            <person name="Topel M."/>
            <person name="Pinder M.I.M."/>
            <person name="Johansson O.N."/>
            <person name="Kourtchenko O."/>
            <person name="Godhe A."/>
            <person name="Clarke A.K."/>
        </authorList>
    </citation>
    <scope>NUCLEOTIDE SEQUENCE [LARGE SCALE GENOMIC DNA]</scope>
    <source>
        <strain evidence="2 3">SMR5</strain>
    </source>
</reference>
<organism evidence="2 3">
    <name type="scientific">Marinobacter salarius</name>
    <dbReference type="NCBI Taxonomy" id="1420917"/>
    <lineage>
        <taxon>Bacteria</taxon>
        <taxon>Pseudomonadati</taxon>
        <taxon>Pseudomonadota</taxon>
        <taxon>Gammaproteobacteria</taxon>
        <taxon>Pseudomonadales</taxon>
        <taxon>Marinobacteraceae</taxon>
        <taxon>Marinobacter</taxon>
    </lineage>
</organism>
<sequence>MDMDYLFDFLATTQLTFFIVIAALVVAIVALFSASAARRAAAEQSDTVKQRVESLWHDMDEIRVSQFNGPDSTEAGRNPIASEQFSAEKAAYEAIWPLVWLLHDKLGMFLRSVESDEPAGELRLEARKAALDARNTLNRVRPFCHDDVDGLITQLIDNHIKAHLAACHFMDLRKDSLSSNTSHEREVQKEKFHTLYEGQSRELLNQLVGAIRRRMLR</sequence>
<name>A0A1W6K7D3_9GAMM</name>
<evidence type="ECO:0000256" key="1">
    <source>
        <dbReference type="SAM" id="Phobius"/>
    </source>
</evidence>
<feature type="transmembrane region" description="Helical" evidence="1">
    <location>
        <begin position="15"/>
        <end position="34"/>
    </location>
</feature>
<dbReference type="EMBL" id="CP020931">
    <property type="protein sequence ID" value="ARM83338.1"/>
    <property type="molecule type" value="Genomic_DNA"/>
</dbReference>
<keyword evidence="1" id="KW-1133">Transmembrane helix</keyword>
<dbReference type="Proteomes" id="UP000193100">
    <property type="component" value="Chromosome"/>
</dbReference>
<keyword evidence="1" id="KW-0812">Transmembrane</keyword>
<accession>A0A1W6K7D3</accession>
<dbReference type="GeneID" id="77255216"/>
<dbReference type="RefSeq" id="WP_085679666.1">
    <property type="nucleotide sequence ID" value="NZ_CP020931.1"/>
</dbReference>
<proteinExistence type="predicted"/>
<keyword evidence="1" id="KW-0472">Membrane</keyword>
<gene>
    <name evidence="2" type="ORF">MARSALSMR5_01246</name>
</gene>